<reference evidence="2" key="1">
    <citation type="submission" date="2025-08" db="UniProtKB">
        <authorList>
            <consortium name="RefSeq"/>
        </authorList>
    </citation>
    <scope>IDENTIFICATION</scope>
</reference>
<feature type="compositionally biased region" description="Polar residues" evidence="1">
    <location>
        <begin position="290"/>
        <end position="301"/>
    </location>
</feature>
<accession>A0A6P4FK08</accession>
<dbReference type="AlphaFoldDB" id="A0A6P4FK08"/>
<feature type="compositionally biased region" description="Low complexity" evidence="1">
    <location>
        <begin position="163"/>
        <end position="172"/>
    </location>
</feature>
<evidence type="ECO:0000256" key="1">
    <source>
        <dbReference type="SAM" id="MobiDB-lite"/>
    </source>
</evidence>
<organism evidence="2">
    <name type="scientific">Drosophila rhopaloa</name>
    <name type="common">Fruit fly</name>
    <dbReference type="NCBI Taxonomy" id="1041015"/>
    <lineage>
        <taxon>Eukaryota</taxon>
        <taxon>Metazoa</taxon>
        <taxon>Ecdysozoa</taxon>
        <taxon>Arthropoda</taxon>
        <taxon>Hexapoda</taxon>
        <taxon>Insecta</taxon>
        <taxon>Pterygota</taxon>
        <taxon>Neoptera</taxon>
        <taxon>Endopterygota</taxon>
        <taxon>Diptera</taxon>
        <taxon>Brachycera</taxon>
        <taxon>Muscomorpha</taxon>
        <taxon>Ephydroidea</taxon>
        <taxon>Drosophilidae</taxon>
        <taxon>Drosophila</taxon>
        <taxon>Sophophora</taxon>
    </lineage>
</organism>
<dbReference type="RefSeq" id="XP_016987783.2">
    <property type="nucleotide sequence ID" value="XM_017132294.2"/>
</dbReference>
<proteinExistence type="predicted"/>
<gene>
    <name evidence="2" type="primary">LOC108050569</name>
</gene>
<feature type="compositionally biased region" description="Low complexity" evidence="1">
    <location>
        <begin position="199"/>
        <end position="214"/>
    </location>
</feature>
<dbReference type="RefSeq" id="XP_016987783.1">
    <property type="nucleotide sequence ID" value="XM_017132294.1"/>
</dbReference>
<name>A0A6P4FK08_DRORH</name>
<evidence type="ECO:0000313" key="2">
    <source>
        <dbReference type="RefSeq" id="XP_016987783.1"/>
    </source>
</evidence>
<feature type="compositionally biased region" description="Basic residues" evidence="1">
    <location>
        <begin position="189"/>
        <end position="198"/>
    </location>
</feature>
<dbReference type="GeneID" id="108050569"/>
<feature type="compositionally biased region" description="Basic residues" evidence="1">
    <location>
        <begin position="173"/>
        <end position="183"/>
    </location>
</feature>
<dbReference type="OrthoDB" id="8035072at2759"/>
<protein>
    <submittedName>
        <fullName evidence="2">Uncharacterized protein LOC108050569</fullName>
    </submittedName>
</protein>
<feature type="region of interest" description="Disordered" evidence="1">
    <location>
        <begin position="163"/>
        <end position="241"/>
    </location>
</feature>
<feature type="region of interest" description="Disordered" evidence="1">
    <location>
        <begin position="267"/>
        <end position="316"/>
    </location>
</feature>
<sequence length="316" mass="34874">MFQKHSQPDKVNKISVLRKMIGLQKKRPTAGDYVVPNNSALNLQHKPGVYDPTPNAMEKSTKCRYCENMAKNFLYLESLIRNNKDSDKSPKCSLCNSSLKYLEYVNRNIRQVFGNFDAIVQADRALAAKPAMMPKYSVAPPPEKVDLRSKGGAIVSLQRSAKSLRSKTTSLKPKTKAKAKGVKGQKSLKSLKSHKSAKSLKSTKSTKSGKSLKSALKHSKSPKGLAKSKSVGPKSQISHGKMILKRKFRNKVAGKLTGAKVVRSVSQYRSLGSARSKLSKGPSHKKLAKQRSTGPPTSINWQLLKRNLPRRPTPVK</sequence>